<comment type="cofactor">
    <cofactor evidence="1 9">
        <name>heme</name>
        <dbReference type="ChEBI" id="CHEBI:30413"/>
    </cofactor>
</comment>
<proteinExistence type="inferred from homology"/>
<comment type="pathway">
    <text evidence="2">Secondary metabolite biosynthesis.</text>
</comment>
<dbReference type="AlphaFoldDB" id="A0A9P5MY72"/>
<dbReference type="InterPro" id="IPR002401">
    <property type="entry name" value="Cyt_P450_E_grp-I"/>
</dbReference>
<reference evidence="11" key="1">
    <citation type="submission" date="2019-10" db="EMBL/GenBank/DDBJ databases">
        <authorList>
            <consortium name="DOE Joint Genome Institute"/>
            <person name="Kuo A."/>
            <person name="Miyauchi S."/>
            <person name="Kiss E."/>
            <person name="Drula E."/>
            <person name="Kohler A."/>
            <person name="Sanchez-Garcia M."/>
            <person name="Andreopoulos B."/>
            <person name="Barry K.W."/>
            <person name="Bonito G."/>
            <person name="Buee M."/>
            <person name="Carver A."/>
            <person name="Chen C."/>
            <person name="Cichocki N."/>
            <person name="Clum A."/>
            <person name="Culley D."/>
            <person name="Crous P.W."/>
            <person name="Fauchery L."/>
            <person name="Girlanda M."/>
            <person name="Hayes R."/>
            <person name="Keri Z."/>
            <person name="LaButti K."/>
            <person name="Lipzen A."/>
            <person name="Lombard V."/>
            <person name="Magnuson J."/>
            <person name="Maillard F."/>
            <person name="Morin E."/>
            <person name="Murat C."/>
            <person name="Nolan M."/>
            <person name="Ohm R."/>
            <person name="Pangilinan J."/>
            <person name="Pereira M."/>
            <person name="Perotto S."/>
            <person name="Peter M."/>
            <person name="Riley R."/>
            <person name="Sitrit Y."/>
            <person name="Stielow B."/>
            <person name="Szollosi G."/>
            <person name="Zifcakova L."/>
            <person name="Stursova M."/>
            <person name="Spatafora J.W."/>
            <person name="Tedersoo L."/>
            <person name="Vaario L.-M."/>
            <person name="Yamada A."/>
            <person name="Yan M."/>
            <person name="Wang P."/>
            <person name="Xu J."/>
            <person name="Bruns T."/>
            <person name="Baldrian P."/>
            <person name="Vilgalys R."/>
            <person name="Henrissat B."/>
            <person name="Grigoriev I.V."/>
            <person name="Hibbett D."/>
            <person name="Nagy L.G."/>
            <person name="Martin F.M."/>
        </authorList>
    </citation>
    <scope>NUCLEOTIDE SEQUENCE</scope>
    <source>
        <strain evidence="11">Prilba</strain>
    </source>
</reference>
<dbReference type="InterPro" id="IPR017972">
    <property type="entry name" value="Cyt_P450_CS"/>
</dbReference>
<dbReference type="PRINTS" id="PR00463">
    <property type="entry name" value="EP450I"/>
</dbReference>
<evidence type="ECO:0000256" key="3">
    <source>
        <dbReference type="ARBA" id="ARBA00010617"/>
    </source>
</evidence>
<dbReference type="GO" id="GO:0004497">
    <property type="term" value="F:monooxygenase activity"/>
    <property type="evidence" value="ECO:0007669"/>
    <property type="project" value="UniProtKB-KW"/>
</dbReference>
<comment type="similarity">
    <text evidence="3 10">Belongs to the cytochrome P450 family.</text>
</comment>
<evidence type="ECO:0000256" key="1">
    <source>
        <dbReference type="ARBA" id="ARBA00001971"/>
    </source>
</evidence>
<dbReference type="EMBL" id="WHVB01000006">
    <property type="protein sequence ID" value="KAF8481694.1"/>
    <property type="molecule type" value="Genomic_DNA"/>
</dbReference>
<evidence type="ECO:0000256" key="6">
    <source>
        <dbReference type="ARBA" id="ARBA00023002"/>
    </source>
</evidence>
<dbReference type="InterPro" id="IPR050364">
    <property type="entry name" value="Cytochrome_P450_fung"/>
</dbReference>
<reference evidence="11" key="2">
    <citation type="journal article" date="2020" name="Nat. Commun.">
        <title>Large-scale genome sequencing of mycorrhizal fungi provides insights into the early evolution of symbiotic traits.</title>
        <authorList>
            <person name="Miyauchi S."/>
            <person name="Kiss E."/>
            <person name="Kuo A."/>
            <person name="Drula E."/>
            <person name="Kohler A."/>
            <person name="Sanchez-Garcia M."/>
            <person name="Morin E."/>
            <person name="Andreopoulos B."/>
            <person name="Barry K.W."/>
            <person name="Bonito G."/>
            <person name="Buee M."/>
            <person name="Carver A."/>
            <person name="Chen C."/>
            <person name="Cichocki N."/>
            <person name="Clum A."/>
            <person name="Culley D."/>
            <person name="Crous P.W."/>
            <person name="Fauchery L."/>
            <person name="Girlanda M."/>
            <person name="Hayes R.D."/>
            <person name="Keri Z."/>
            <person name="LaButti K."/>
            <person name="Lipzen A."/>
            <person name="Lombard V."/>
            <person name="Magnuson J."/>
            <person name="Maillard F."/>
            <person name="Murat C."/>
            <person name="Nolan M."/>
            <person name="Ohm R.A."/>
            <person name="Pangilinan J."/>
            <person name="Pereira M.F."/>
            <person name="Perotto S."/>
            <person name="Peter M."/>
            <person name="Pfister S."/>
            <person name="Riley R."/>
            <person name="Sitrit Y."/>
            <person name="Stielow J.B."/>
            <person name="Szollosi G."/>
            <person name="Zifcakova L."/>
            <person name="Stursova M."/>
            <person name="Spatafora J.W."/>
            <person name="Tedersoo L."/>
            <person name="Vaario L.M."/>
            <person name="Yamada A."/>
            <person name="Yan M."/>
            <person name="Wang P."/>
            <person name="Xu J."/>
            <person name="Bruns T."/>
            <person name="Baldrian P."/>
            <person name="Vilgalys R."/>
            <person name="Dunand C."/>
            <person name="Henrissat B."/>
            <person name="Grigoriev I.V."/>
            <person name="Hibbett D."/>
            <person name="Nagy L.G."/>
            <person name="Martin F.M."/>
        </authorList>
    </citation>
    <scope>NUCLEOTIDE SEQUENCE</scope>
    <source>
        <strain evidence="11">Prilba</strain>
    </source>
</reference>
<comment type="caution">
    <text evidence="11">The sequence shown here is derived from an EMBL/GenBank/DDBJ whole genome shotgun (WGS) entry which is preliminary data.</text>
</comment>
<sequence length="583" mass="65144">MLLYRGPREHGRPRSLANLTCRTISQGIALRPGSLGEASKIYWPSQDDLNNPVLPSMSPVRLPNMLLDLFLNFRVVILSLCLVAWYVARRNKRGDCPLPPGPKSFPIIGNLLDMPTRDEWVTFGKWSKEFASDVVHVRIFGTHIVILNSAKAANELLDGRSAIYSDRPAMPGLTTLINMEWNFGLIEYGTRWRNWRKSFHTFFNPQAAEKFHPIEIEGVHWLLRNLLATPEDLVHHMRHMAGKVILAIAYGIDVAPRGDPNVEVAEKAVGAIIAGSLRGRIFDLFPFLVHMPWWFPGAGFKKEAQSKWIPHVNTALHAPYETVRRQMAAGTAKPSVAASMISELNAKSSEEERFTSMAIPATMYLGAQDTTVSVLHSFVLAMVLYPEVQRKAQAEIDSVVGKDRLPDFGDQPLLPYVTALLEEALRWHPVVPLAIPHRLTQDDVYEGWFLPAGTLVIGNTQEILHDEANVGQHPERFIPERYLPGGGATLRTADVAFGYGRRICPGRFMGRATDWIAIASILSAFDISPARDEHGREIIPEEIYQSGLAVQPKEFPCVIKPRSKEAEELVLATAQDFAESTFS</sequence>
<keyword evidence="6 10" id="KW-0560">Oxidoreductase</keyword>
<name>A0A9P5MY72_9AGAM</name>
<dbReference type="PROSITE" id="PS00086">
    <property type="entry name" value="CYTOCHROME_P450"/>
    <property type="match status" value="1"/>
</dbReference>
<keyword evidence="8 10" id="KW-0503">Monooxygenase</keyword>
<evidence type="ECO:0000256" key="7">
    <source>
        <dbReference type="ARBA" id="ARBA00023004"/>
    </source>
</evidence>
<evidence type="ECO:0000256" key="4">
    <source>
        <dbReference type="ARBA" id="ARBA00022617"/>
    </source>
</evidence>
<accession>A0A9P5MY72</accession>
<keyword evidence="12" id="KW-1185">Reference proteome</keyword>
<dbReference type="SUPFAM" id="SSF48264">
    <property type="entry name" value="Cytochrome P450"/>
    <property type="match status" value="1"/>
</dbReference>
<dbReference type="CDD" id="cd11065">
    <property type="entry name" value="CYP64-like"/>
    <property type="match status" value="1"/>
</dbReference>
<dbReference type="OrthoDB" id="2789670at2759"/>
<dbReference type="InterPro" id="IPR036396">
    <property type="entry name" value="Cyt_P450_sf"/>
</dbReference>
<dbReference type="Gene3D" id="1.10.630.10">
    <property type="entry name" value="Cytochrome P450"/>
    <property type="match status" value="1"/>
</dbReference>
<evidence type="ECO:0000256" key="8">
    <source>
        <dbReference type="ARBA" id="ARBA00023033"/>
    </source>
</evidence>
<keyword evidence="5 9" id="KW-0479">Metal-binding</keyword>
<dbReference type="PANTHER" id="PTHR46300">
    <property type="entry name" value="P450, PUTATIVE (EUROFUNG)-RELATED-RELATED"/>
    <property type="match status" value="1"/>
</dbReference>
<evidence type="ECO:0000256" key="5">
    <source>
        <dbReference type="ARBA" id="ARBA00022723"/>
    </source>
</evidence>
<dbReference type="InterPro" id="IPR001128">
    <property type="entry name" value="Cyt_P450"/>
</dbReference>
<dbReference type="PANTHER" id="PTHR46300:SF7">
    <property type="entry name" value="P450, PUTATIVE (EUROFUNG)-RELATED"/>
    <property type="match status" value="1"/>
</dbReference>
<evidence type="ECO:0000256" key="10">
    <source>
        <dbReference type="RuleBase" id="RU000461"/>
    </source>
</evidence>
<protein>
    <submittedName>
        <fullName evidence="11">Cytochrome P450</fullName>
    </submittedName>
</protein>
<evidence type="ECO:0000256" key="2">
    <source>
        <dbReference type="ARBA" id="ARBA00005179"/>
    </source>
</evidence>
<dbReference type="Proteomes" id="UP000759537">
    <property type="component" value="Unassembled WGS sequence"/>
</dbReference>
<evidence type="ECO:0000313" key="11">
    <source>
        <dbReference type="EMBL" id="KAF8481694.1"/>
    </source>
</evidence>
<dbReference type="GO" id="GO:0005506">
    <property type="term" value="F:iron ion binding"/>
    <property type="evidence" value="ECO:0007669"/>
    <property type="project" value="InterPro"/>
</dbReference>
<feature type="binding site" description="axial binding residue" evidence="9">
    <location>
        <position position="504"/>
    </location>
    <ligand>
        <name>heme</name>
        <dbReference type="ChEBI" id="CHEBI:30413"/>
    </ligand>
    <ligandPart>
        <name>Fe</name>
        <dbReference type="ChEBI" id="CHEBI:18248"/>
    </ligandPart>
</feature>
<organism evidence="11 12">
    <name type="scientific">Russula ochroleuca</name>
    <dbReference type="NCBI Taxonomy" id="152965"/>
    <lineage>
        <taxon>Eukaryota</taxon>
        <taxon>Fungi</taxon>
        <taxon>Dikarya</taxon>
        <taxon>Basidiomycota</taxon>
        <taxon>Agaricomycotina</taxon>
        <taxon>Agaricomycetes</taxon>
        <taxon>Russulales</taxon>
        <taxon>Russulaceae</taxon>
        <taxon>Russula</taxon>
    </lineage>
</organism>
<keyword evidence="4 9" id="KW-0349">Heme</keyword>
<dbReference type="GO" id="GO:0020037">
    <property type="term" value="F:heme binding"/>
    <property type="evidence" value="ECO:0007669"/>
    <property type="project" value="InterPro"/>
</dbReference>
<keyword evidence="7 9" id="KW-0408">Iron</keyword>
<evidence type="ECO:0000313" key="12">
    <source>
        <dbReference type="Proteomes" id="UP000759537"/>
    </source>
</evidence>
<dbReference type="Pfam" id="PF00067">
    <property type="entry name" value="p450"/>
    <property type="match status" value="1"/>
</dbReference>
<gene>
    <name evidence="11" type="ORF">DFH94DRAFT_732422</name>
</gene>
<evidence type="ECO:0000256" key="9">
    <source>
        <dbReference type="PIRSR" id="PIRSR602401-1"/>
    </source>
</evidence>
<dbReference type="GO" id="GO:0016705">
    <property type="term" value="F:oxidoreductase activity, acting on paired donors, with incorporation or reduction of molecular oxygen"/>
    <property type="evidence" value="ECO:0007669"/>
    <property type="project" value="InterPro"/>
</dbReference>